<evidence type="ECO:0000259" key="2">
    <source>
        <dbReference type="Pfam" id="PF22725"/>
    </source>
</evidence>
<organism evidence="3 4">
    <name type="scientific">Paraphotobacterium marinum</name>
    <dbReference type="NCBI Taxonomy" id="1755811"/>
    <lineage>
        <taxon>Bacteria</taxon>
        <taxon>Pseudomonadati</taxon>
        <taxon>Pseudomonadota</taxon>
        <taxon>Gammaproteobacteria</taxon>
        <taxon>Vibrionales</taxon>
        <taxon>Vibrionaceae</taxon>
        <taxon>Paraphotobacterium</taxon>
    </lineage>
</organism>
<dbReference type="InterPro" id="IPR055170">
    <property type="entry name" value="GFO_IDH_MocA-like_dom"/>
</dbReference>
<dbReference type="RefSeq" id="WP_089074072.1">
    <property type="nucleotide sequence ID" value="NZ_CBCSAM010000002.1"/>
</dbReference>
<keyword evidence="4" id="KW-1185">Reference proteome</keyword>
<gene>
    <name evidence="3" type="ORF">CF386_08830</name>
</gene>
<dbReference type="PANTHER" id="PTHR43054:SF1">
    <property type="entry name" value="SCYLLO-INOSITOL 2-DEHYDROGENASE (NADP(+)) IOLU"/>
    <property type="match status" value="1"/>
</dbReference>
<evidence type="ECO:0000313" key="3">
    <source>
        <dbReference type="EMBL" id="ASK79164.1"/>
    </source>
</evidence>
<dbReference type="InterPro" id="IPR000683">
    <property type="entry name" value="Gfo/Idh/MocA-like_OxRdtase_N"/>
</dbReference>
<dbReference type="Proteomes" id="UP000242175">
    <property type="component" value="Chromosome small"/>
</dbReference>
<protein>
    <submittedName>
        <fullName evidence="3">Oxidoreductase</fullName>
    </submittedName>
</protein>
<dbReference type="InterPro" id="IPR036291">
    <property type="entry name" value="NAD(P)-bd_dom_sf"/>
</dbReference>
<sequence>MINLAIIGTSSITEKFIDAALETNKYRLKAIFSRTMEKGLDFGKKYHCSLVFDDLDEFAKSNDFDSVYIASPNSLHAPYAIKLLKHGKNVICEKPLSSNYALSKKMFDVAKANDVVLFEAFKTPYNPNFKILKDSLKNVGKIRSAFFSFCRYSSSYQEYLEGKSPNVFKPELSSGSLMDIGYYMVAVAVELWGKPSNTQAFGHLLDSGADTNGQVILEYDDFNVLIKHSKVSNSFLSSEIQGEKGSIIIPKLNAVDEIEIKTKDAQVQKGGLQNKNHMVYEALAFSERVESSQMKEEEINRSLIVSEVLTEIRKQIGVVFPDDY</sequence>
<dbReference type="OrthoDB" id="9774191at2"/>
<accession>A0A220VFJ9</accession>
<dbReference type="PANTHER" id="PTHR43054">
    <property type="match status" value="1"/>
</dbReference>
<proteinExistence type="predicted"/>
<dbReference type="SUPFAM" id="SSF55347">
    <property type="entry name" value="Glyceraldehyde-3-phosphate dehydrogenase-like, C-terminal domain"/>
    <property type="match status" value="1"/>
</dbReference>
<dbReference type="KEGG" id="pmai:CF386_08830"/>
<dbReference type="Pfam" id="PF01408">
    <property type="entry name" value="GFO_IDH_MocA"/>
    <property type="match status" value="1"/>
</dbReference>
<name>A0A220VFJ9_9GAMM</name>
<dbReference type="Pfam" id="PF22725">
    <property type="entry name" value="GFO_IDH_MocA_C3"/>
    <property type="match status" value="1"/>
</dbReference>
<dbReference type="Gene3D" id="3.40.50.720">
    <property type="entry name" value="NAD(P)-binding Rossmann-like Domain"/>
    <property type="match status" value="1"/>
</dbReference>
<reference evidence="3 4" key="1">
    <citation type="journal article" date="2016" name="Int. J. Syst. Evol. Microbiol.">
        <title>Paraphotobacterium marinum gen. nov., sp. nov., a member of the family Vibrionaceae, isolated from surface seawater.</title>
        <authorList>
            <person name="Huang Z."/>
            <person name="Dong C."/>
            <person name="Shao Z."/>
        </authorList>
    </citation>
    <scope>NUCLEOTIDE SEQUENCE [LARGE SCALE GENOMIC DNA]</scope>
    <source>
        <strain evidence="3 4">NSCS20N07D</strain>
    </source>
</reference>
<evidence type="ECO:0000313" key="4">
    <source>
        <dbReference type="Proteomes" id="UP000242175"/>
    </source>
</evidence>
<evidence type="ECO:0000259" key="1">
    <source>
        <dbReference type="Pfam" id="PF01408"/>
    </source>
</evidence>
<dbReference type="Gene3D" id="3.30.360.10">
    <property type="entry name" value="Dihydrodipicolinate Reductase, domain 2"/>
    <property type="match status" value="1"/>
</dbReference>
<dbReference type="EMBL" id="CP022356">
    <property type="protein sequence ID" value="ASK79164.1"/>
    <property type="molecule type" value="Genomic_DNA"/>
</dbReference>
<dbReference type="SUPFAM" id="SSF51735">
    <property type="entry name" value="NAD(P)-binding Rossmann-fold domains"/>
    <property type="match status" value="1"/>
</dbReference>
<dbReference type="AlphaFoldDB" id="A0A220VFJ9"/>
<feature type="domain" description="GFO/IDH/MocA-like oxidoreductase" evidence="2">
    <location>
        <begin position="139"/>
        <end position="247"/>
    </location>
</feature>
<dbReference type="GO" id="GO:0000166">
    <property type="term" value="F:nucleotide binding"/>
    <property type="evidence" value="ECO:0007669"/>
    <property type="project" value="InterPro"/>
</dbReference>
<feature type="domain" description="Gfo/Idh/MocA-like oxidoreductase N-terminal" evidence="1">
    <location>
        <begin position="2"/>
        <end position="120"/>
    </location>
</feature>